<sequence length="478" mass="54128">MTDIAWQTLLTSGWALYLVGLAFWIILQKRPPATTVAWILSLAALPILGYLIYYFFGPQRLKRFRLRRLRSRAAVDPDDKSAQAKESAFDAPVHLRQMARLGFASCDNPIATAQEADLLVDGAQTFDAIFTAIAEAREHVHLEYYIFATDRIGKALRDLLTQKAAEGVKVRLLIDALGSVTAGRRFFAPLTRAGGELAFFHDTRIGRRFRPVINFRTHRKIVVCDGKVGFVGGLNVTDDQDERVNPHAFHDVHLRITGGAVRWLQTVFLEDWLYTADKSRGKTPLENFERLMPQVSAGSEFVQILHSGPNDEREAIHRMQIAAIDNARERAWLTTPYFVPTAPAVFALISAAMRGVDVRVLVPERADSRIVSAAARSYYNELLNAGVRIWEFKDRMLHSKTLLVDEDCSFIGTANFDSRSFRLNYEVCALVYGARMAQRLHDQFEADLHYARRIPAQFRQSLPRRFMDACARLFSPVL</sequence>
<name>A0A556AVF7_9BURK</name>
<dbReference type="PANTHER" id="PTHR21248">
    <property type="entry name" value="CARDIOLIPIN SYNTHASE"/>
    <property type="match status" value="1"/>
</dbReference>
<dbReference type="EMBL" id="VLTJ01000012">
    <property type="protein sequence ID" value="TSH96914.1"/>
    <property type="molecule type" value="Genomic_DNA"/>
</dbReference>
<dbReference type="CDD" id="cd09110">
    <property type="entry name" value="PLDc_CLS_1"/>
    <property type="match status" value="1"/>
</dbReference>
<comment type="subcellular location">
    <subcellularLocation>
        <location evidence="1">Cell membrane</location>
        <topology evidence="1">Multi-pass membrane protein</topology>
    </subcellularLocation>
</comment>
<evidence type="ECO:0000313" key="16">
    <source>
        <dbReference type="Proteomes" id="UP000318405"/>
    </source>
</evidence>
<evidence type="ECO:0000256" key="9">
    <source>
        <dbReference type="ARBA" id="ARBA00023136"/>
    </source>
</evidence>
<evidence type="ECO:0000313" key="15">
    <source>
        <dbReference type="EMBL" id="TSH96914.1"/>
    </source>
</evidence>
<dbReference type="EC" id="2.7.8.-" evidence="12"/>
<dbReference type="Pfam" id="PF13396">
    <property type="entry name" value="PLDc_N"/>
    <property type="match status" value="1"/>
</dbReference>
<dbReference type="InterPro" id="IPR025202">
    <property type="entry name" value="PLD-like_dom"/>
</dbReference>
<dbReference type="InterPro" id="IPR027379">
    <property type="entry name" value="CLS_N"/>
</dbReference>
<keyword evidence="3" id="KW-0444">Lipid biosynthesis</keyword>
<dbReference type="SMART" id="SM00155">
    <property type="entry name" value="PLDc"/>
    <property type="match status" value="2"/>
</dbReference>
<dbReference type="AlphaFoldDB" id="A0A556AVF7"/>
<dbReference type="InterPro" id="IPR022924">
    <property type="entry name" value="Cardiolipin_synthase"/>
</dbReference>
<evidence type="ECO:0000256" key="12">
    <source>
        <dbReference type="NCBIfam" id="TIGR04265"/>
    </source>
</evidence>
<feature type="transmembrane region" description="Helical" evidence="13">
    <location>
        <begin position="36"/>
        <end position="56"/>
    </location>
</feature>
<dbReference type="PROSITE" id="PS50035">
    <property type="entry name" value="PLD"/>
    <property type="match status" value="2"/>
</dbReference>
<protein>
    <recommendedName>
        <fullName evidence="12">Cardiolipin synthase</fullName>
        <ecNumber evidence="12">2.7.8.-</ecNumber>
    </recommendedName>
</protein>
<keyword evidence="6" id="KW-0677">Repeat</keyword>
<dbReference type="Proteomes" id="UP000318405">
    <property type="component" value="Unassembled WGS sequence"/>
</dbReference>
<keyword evidence="4" id="KW-0808">Transferase</keyword>
<organism evidence="15 16">
    <name type="scientific">Verticiella sediminum</name>
    <dbReference type="NCBI Taxonomy" id="1247510"/>
    <lineage>
        <taxon>Bacteria</taxon>
        <taxon>Pseudomonadati</taxon>
        <taxon>Pseudomonadota</taxon>
        <taxon>Betaproteobacteria</taxon>
        <taxon>Burkholderiales</taxon>
        <taxon>Alcaligenaceae</taxon>
        <taxon>Verticiella</taxon>
    </lineage>
</organism>
<dbReference type="RefSeq" id="WP_143947574.1">
    <property type="nucleotide sequence ID" value="NZ_BAABMB010000002.1"/>
</dbReference>
<keyword evidence="10" id="KW-0594">Phospholipid biosynthesis</keyword>
<dbReference type="SUPFAM" id="SSF56024">
    <property type="entry name" value="Phospholipase D/nuclease"/>
    <property type="match status" value="2"/>
</dbReference>
<keyword evidence="9 13" id="KW-0472">Membrane</keyword>
<evidence type="ECO:0000259" key="14">
    <source>
        <dbReference type="PROSITE" id="PS50035"/>
    </source>
</evidence>
<dbReference type="GO" id="GO:0008808">
    <property type="term" value="F:cardiolipin synthase activity"/>
    <property type="evidence" value="ECO:0007669"/>
    <property type="project" value="UniProtKB-UniRule"/>
</dbReference>
<keyword evidence="8" id="KW-0443">Lipid metabolism</keyword>
<evidence type="ECO:0000256" key="8">
    <source>
        <dbReference type="ARBA" id="ARBA00023098"/>
    </source>
</evidence>
<keyword evidence="2" id="KW-1003">Cell membrane</keyword>
<evidence type="ECO:0000256" key="1">
    <source>
        <dbReference type="ARBA" id="ARBA00004651"/>
    </source>
</evidence>
<accession>A0A556AVF7</accession>
<dbReference type="CDD" id="cd09112">
    <property type="entry name" value="PLDc_CLS_2"/>
    <property type="match status" value="1"/>
</dbReference>
<keyword evidence="11" id="KW-1208">Phospholipid metabolism</keyword>
<feature type="transmembrane region" description="Helical" evidence="13">
    <location>
        <begin position="6"/>
        <end position="27"/>
    </location>
</feature>
<gene>
    <name evidence="15" type="primary">cls</name>
    <name evidence="15" type="ORF">FOZ76_07735</name>
</gene>
<evidence type="ECO:0000256" key="6">
    <source>
        <dbReference type="ARBA" id="ARBA00022737"/>
    </source>
</evidence>
<keyword evidence="16" id="KW-1185">Reference proteome</keyword>
<comment type="caution">
    <text evidence="15">The sequence shown here is derived from an EMBL/GenBank/DDBJ whole genome shotgun (WGS) entry which is preliminary data.</text>
</comment>
<dbReference type="InterPro" id="IPR001736">
    <property type="entry name" value="PLipase_D/transphosphatidylase"/>
</dbReference>
<dbReference type="GO" id="GO:0005886">
    <property type="term" value="C:plasma membrane"/>
    <property type="evidence" value="ECO:0007669"/>
    <property type="project" value="UniProtKB-SubCell"/>
</dbReference>
<evidence type="ECO:0000256" key="2">
    <source>
        <dbReference type="ARBA" id="ARBA00022475"/>
    </source>
</evidence>
<dbReference type="PANTHER" id="PTHR21248:SF22">
    <property type="entry name" value="PHOSPHOLIPASE D"/>
    <property type="match status" value="1"/>
</dbReference>
<keyword evidence="7 13" id="KW-1133">Transmembrane helix</keyword>
<dbReference type="Gene3D" id="3.30.870.10">
    <property type="entry name" value="Endonuclease Chain A"/>
    <property type="match status" value="2"/>
</dbReference>
<evidence type="ECO:0000256" key="5">
    <source>
        <dbReference type="ARBA" id="ARBA00022692"/>
    </source>
</evidence>
<evidence type="ECO:0000256" key="10">
    <source>
        <dbReference type="ARBA" id="ARBA00023209"/>
    </source>
</evidence>
<dbReference type="NCBIfam" id="TIGR04265">
    <property type="entry name" value="bac_cardiolipin"/>
    <property type="match status" value="1"/>
</dbReference>
<proteinExistence type="predicted"/>
<feature type="domain" description="PLD phosphodiesterase" evidence="14">
    <location>
        <begin position="393"/>
        <end position="420"/>
    </location>
</feature>
<evidence type="ECO:0000256" key="4">
    <source>
        <dbReference type="ARBA" id="ARBA00022679"/>
    </source>
</evidence>
<reference evidence="15 16" key="1">
    <citation type="submission" date="2019-07" db="EMBL/GenBank/DDBJ databases">
        <title>Qingshengfaniella alkalisoli gen. nov., sp. nov., isolated from saline soil.</title>
        <authorList>
            <person name="Xu L."/>
            <person name="Huang X.-X."/>
            <person name="Sun J.-Q."/>
        </authorList>
    </citation>
    <scope>NUCLEOTIDE SEQUENCE [LARGE SCALE GENOMIC DNA]</scope>
    <source>
        <strain evidence="15 16">DSM 27279</strain>
    </source>
</reference>
<evidence type="ECO:0000256" key="3">
    <source>
        <dbReference type="ARBA" id="ARBA00022516"/>
    </source>
</evidence>
<evidence type="ECO:0000256" key="11">
    <source>
        <dbReference type="ARBA" id="ARBA00023264"/>
    </source>
</evidence>
<keyword evidence="5 13" id="KW-0812">Transmembrane</keyword>
<dbReference type="Pfam" id="PF13091">
    <property type="entry name" value="PLDc_2"/>
    <property type="match status" value="2"/>
</dbReference>
<evidence type="ECO:0000256" key="7">
    <source>
        <dbReference type="ARBA" id="ARBA00022989"/>
    </source>
</evidence>
<dbReference type="OrthoDB" id="9762009at2"/>
<dbReference type="GO" id="GO:0032049">
    <property type="term" value="P:cardiolipin biosynthetic process"/>
    <property type="evidence" value="ECO:0007669"/>
    <property type="project" value="UniProtKB-UniRule"/>
</dbReference>
<feature type="domain" description="PLD phosphodiesterase" evidence="14">
    <location>
        <begin position="213"/>
        <end position="240"/>
    </location>
</feature>
<evidence type="ECO:0000256" key="13">
    <source>
        <dbReference type="SAM" id="Phobius"/>
    </source>
</evidence>